<comment type="caution">
    <text evidence="1">The sequence shown here is derived from an EMBL/GenBank/DDBJ whole genome shotgun (WGS) entry which is preliminary data.</text>
</comment>
<name>A0AAV4D758_9GAST</name>
<evidence type="ECO:0000313" key="2">
    <source>
        <dbReference type="Proteomes" id="UP000735302"/>
    </source>
</evidence>
<dbReference type="Proteomes" id="UP000735302">
    <property type="component" value="Unassembled WGS sequence"/>
</dbReference>
<dbReference type="AlphaFoldDB" id="A0AAV4D758"/>
<proteinExistence type="predicted"/>
<evidence type="ECO:0008006" key="3">
    <source>
        <dbReference type="Google" id="ProtNLM"/>
    </source>
</evidence>
<sequence>MLPHKLEPKTQNQTEIKQHIDDHKQAIKKNVLTVPGAYQSFSLMILWLSSSMMTVTGRYPEESKKNFTNQGPTWWTLPKGYSAETENISRRLQPYPGSQRDLHTSTWVPFQPLVLHWRQEMRKIQIYLGFNCRRFQACRRVETCAVVFDEMAIKTEQRDGTGGLWKINERSATAADHAEGYTLAMETSGGICVNNKYNTGPS</sequence>
<keyword evidence="2" id="KW-1185">Reference proteome</keyword>
<organism evidence="1 2">
    <name type="scientific">Plakobranchus ocellatus</name>
    <dbReference type="NCBI Taxonomy" id="259542"/>
    <lineage>
        <taxon>Eukaryota</taxon>
        <taxon>Metazoa</taxon>
        <taxon>Spiralia</taxon>
        <taxon>Lophotrochozoa</taxon>
        <taxon>Mollusca</taxon>
        <taxon>Gastropoda</taxon>
        <taxon>Heterobranchia</taxon>
        <taxon>Euthyneura</taxon>
        <taxon>Panpulmonata</taxon>
        <taxon>Sacoglossa</taxon>
        <taxon>Placobranchoidea</taxon>
        <taxon>Plakobranchidae</taxon>
        <taxon>Plakobranchus</taxon>
    </lineage>
</organism>
<accession>A0AAV4D758</accession>
<protein>
    <recommendedName>
        <fullName evidence="3">Fork-head domain-containing protein</fullName>
    </recommendedName>
</protein>
<gene>
    <name evidence="1" type="ORF">PoB_006647500</name>
</gene>
<dbReference type="EMBL" id="BLXT01007556">
    <property type="protein sequence ID" value="GFO39970.1"/>
    <property type="molecule type" value="Genomic_DNA"/>
</dbReference>
<reference evidence="1 2" key="1">
    <citation type="journal article" date="2021" name="Elife">
        <title>Chloroplast acquisition without the gene transfer in kleptoplastic sea slugs, Plakobranchus ocellatus.</title>
        <authorList>
            <person name="Maeda T."/>
            <person name="Takahashi S."/>
            <person name="Yoshida T."/>
            <person name="Shimamura S."/>
            <person name="Takaki Y."/>
            <person name="Nagai Y."/>
            <person name="Toyoda A."/>
            <person name="Suzuki Y."/>
            <person name="Arimoto A."/>
            <person name="Ishii H."/>
            <person name="Satoh N."/>
            <person name="Nishiyama T."/>
            <person name="Hasebe M."/>
            <person name="Maruyama T."/>
            <person name="Minagawa J."/>
            <person name="Obokata J."/>
            <person name="Shigenobu S."/>
        </authorList>
    </citation>
    <scope>NUCLEOTIDE SEQUENCE [LARGE SCALE GENOMIC DNA]</scope>
</reference>
<evidence type="ECO:0000313" key="1">
    <source>
        <dbReference type="EMBL" id="GFO39970.1"/>
    </source>
</evidence>